<feature type="chain" id="PRO_5036972711" evidence="1">
    <location>
        <begin position="21"/>
        <end position="71"/>
    </location>
</feature>
<keyword evidence="1" id="KW-0732">Signal</keyword>
<keyword evidence="2" id="KW-1185">Reference proteome</keyword>
<dbReference type="Proteomes" id="UP000887574">
    <property type="component" value="Unplaced"/>
</dbReference>
<dbReference type="AlphaFoldDB" id="A0A915CST0"/>
<dbReference type="WBParaSite" id="jg12226">
    <property type="protein sequence ID" value="jg12226"/>
    <property type="gene ID" value="jg12226"/>
</dbReference>
<proteinExistence type="predicted"/>
<evidence type="ECO:0000313" key="3">
    <source>
        <dbReference type="WBParaSite" id="jg12226"/>
    </source>
</evidence>
<protein>
    <submittedName>
        <fullName evidence="3">Secreted protein</fullName>
    </submittedName>
</protein>
<organism evidence="2 3">
    <name type="scientific">Ditylenchus dipsaci</name>
    <dbReference type="NCBI Taxonomy" id="166011"/>
    <lineage>
        <taxon>Eukaryota</taxon>
        <taxon>Metazoa</taxon>
        <taxon>Ecdysozoa</taxon>
        <taxon>Nematoda</taxon>
        <taxon>Chromadorea</taxon>
        <taxon>Rhabditida</taxon>
        <taxon>Tylenchina</taxon>
        <taxon>Tylenchomorpha</taxon>
        <taxon>Sphaerularioidea</taxon>
        <taxon>Anguinidae</taxon>
        <taxon>Anguininae</taxon>
        <taxon>Ditylenchus</taxon>
    </lineage>
</organism>
<sequence>MRTKLSLAVMYLLSCKQSIAEDIKRRAASCSRGLWPSDYLYTDIHLYSITGLENEDPLNSDDDESSENENT</sequence>
<evidence type="ECO:0000256" key="1">
    <source>
        <dbReference type="SAM" id="SignalP"/>
    </source>
</evidence>
<name>A0A915CST0_9BILA</name>
<reference evidence="3" key="1">
    <citation type="submission" date="2022-11" db="UniProtKB">
        <authorList>
            <consortium name="WormBaseParasite"/>
        </authorList>
    </citation>
    <scope>IDENTIFICATION</scope>
</reference>
<feature type="signal peptide" evidence="1">
    <location>
        <begin position="1"/>
        <end position="20"/>
    </location>
</feature>
<accession>A0A915CST0</accession>
<evidence type="ECO:0000313" key="2">
    <source>
        <dbReference type="Proteomes" id="UP000887574"/>
    </source>
</evidence>